<dbReference type="InterPro" id="IPR011006">
    <property type="entry name" value="CheY-like_superfamily"/>
</dbReference>
<protein>
    <submittedName>
        <fullName evidence="7">PAS domain S-box-containing protein/diguanylate cyclase (GGDEF) domain-containing protein</fullName>
    </submittedName>
</protein>
<evidence type="ECO:0000256" key="1">
    <source>
        <dbReference type="PROSITE-ProRule" id="PRU00169"/>
    </source>
</evidence>
<feature type="domain" description="PAS" evidence="3">
    <location>
        <begin position="271"/>
        <end position="316"/>
    </location>
</feature>
<dbReference type="CDD" id="cd01948">
    <property type="entry name" value="EAL"/>
    <property type="match status" value="1"/>
</dbReference>
<dbReference type="PANTHER" id="PTHR44757:SF2">
    <property type="entry name" value="BIOFILM ARCHITECTURE MAINTENANCE PROTEIN MBAA"/>
    <property type="match status" value="1"/>
</dbReference>
<evidence type="ECO:0000313" key="7">
    <source>
        <dbReference type="EMBL" id="SEK44071.1"/>
    </source>
</evidence>
<keyword evidence="8" id="KW-1185">Reference proteome</keyword>
<dbReference type="PROSITE" id="PS50112">
    <property type="entry name" value="PAS"/>
    <property type="match status" value="1"/>
</dbReference>
<dbReference type="PROSITE" id="PS50113">
    <property type="entry name" value="PAC"/>
    <property type="match status" value="1"/>
</dbReference>
<proteinExistence type="predicted"/>
<evidence type="ECO:0000259" key="6">
    <source>
        <dbReference type="PROSITE" id="PS50887"/>
    </source>
</evidence>
<feature type="domain" description="PAC" evidence="4">
    <location>
        <begin position="342"/>
        <end position="396"/>
    </location>
</feature>
<sequence length="827" mass="93074">MHLYLLEDSRTDGDLVTRFIQRARPHWQVHVANSLKQARQDPACQKADLLLLDIHLPDGSGLDLLLELRAQHFTQAIVMLTGHGDEESAVRALKAGANDYISKRGDYLERLPQLLEQALLRQQGHASFSDKQLRVLYVEHDAHDIDLTYRHLSRHAPHLQLEVCRSGLECEQRLAEGEQPDVLLIDYRLPGENALELVQRLFSNGSLNLPVVLITGQGNEDVAAQALRLGISDYLVKHPAYLFELPALLERARRDHQLQQEQRAHRHSLQNLRLQAAAFQSSHNGILITDLRQRICSVNPALCQLTGYCEDELIDQRPSLLNSGLHDGDFYQELWQTLMDQGHWEGQLWNRSKDGQVRLLRVSISRILGDHGLPKHYVAVYTDLSQLQQAQSQLQHLSHYDALTDLPNRLLLTTHLEHWLELAHQSPDDNHAVAVLHLDLDNFSRINDSLGQRNGNQLLKTFARRLQRSLNAQETLGRLGSDEFVLLISHCQAEHAALRAQELLACCEEPFRLDTQEQYVHACIGISLSSPNISAELLLEHADTALHKAKQRGRQQVTFYREDDGHAARQHLALENRLRQALNRNEFQLYYQPLARLDNGKVVGAEALLRWLPKDGQSVGPAEFIPLLEDSGLIVPIGQWVLEQACEQAQRWLQAGFKLQTMAVNISPAQLKLAPVLRQVQHTLANSGLPADILELEVTESGLLENSRKTLAVLNNLRGLGVRIAVDDFGTGYSSLAYLSQLPLDKLKIDRSFVMRLHESPRDASIVRAIIAMANELGLHILAEGVESAEQAQHLSGLGAQLFQGFWLSPAIPAECFAEQFLSRQPG</sequence>
<evidence type="ECO:0000259" key="2">
    <source>
        <dbReference type="PROSITE" id="PS50110"/>
    </source>
</evidence>
<organism evidence="7 8">
    <name type="scientific">Atopomonas hussainii</name>
    <dbReference type="NCBI Taxonomy" id="1429083"/>
    <lineage>
        <taxon>Bacteria</taxon>
        <taxon>Pseudomonadati</taxon>
        <taxon>Pseudomonadota</taxon>
        <taxon>Gammaproteobacteria</taxon>
        <taxon>Pseudomonadales</taxon>
        <taxon>Pseudomonadaceae</taxon>
        <taxon>Atopomonas</taxon>
    </lineage>
</organism>
<reference evidence="7 8" key="1">
    <citation type="submission" date="2016-10" db="EMBL/GenBank/DDBJ databases">
        <authorList>
            <person name="de Groot N.N."/>
        </authorList>
    </citation>
    <scope>NUCLEOTIDE SEQUENCE [LARGE SCALE GENOMIC DNA]</scope>
    <source>
        <strain evidence="7 8">JCM 19513</strain>
    </source>
</reference>
<dbReference type="SMART" id="SM00052">
    <property type="entry name" value="EAL"/>
    <property type="match status" value="1"/>
</dbReference>
<dbReference type="NCBIfam" id="TIGR00229">
    <property type="entry name" value="sensory_box"/>
    <property type="match status" value="1"/>
</dbReference>
<dbReference type="CDD" id="cd01949">
    <property type="entry name" value="GGDEF"/>
    <property type="match status" value="1"/>
</dbReference>
<dbReference type="PROSITE" id="PS50110">
    <property type="entry name" value="RESPONSE_REGULATORY"/>
    <property type="match status" value="2"/>
</dbReference>
<dbReference type="InterPro" id="IPR043128">
    <property type="entry name" value="Rev_trsase/Diguanyl_cyclase"/>
</dbReference>
<dbReference type="PROSITE" id="PS50883">
    <property type="entry name" value="EAL"/>
    <property type="match status" value="1"/>
</dbReference>
<dbReference type="Gene3D" id="3.30.450.20">
    <property type="entry name" value="PAS domain"/>
    <property type="match status" value="1"/>
</dbReference>
<dbReference type="PROSITE" id="PS50887">
    <property type="entry name" value="GGDEF"/>
    <property type="match status" value="1"/>
</dbReference>
<accession>A0A1H7H181</accession>
<dbReference type="SUPFAM" id="SSF55785">
    <property type="entry name" value="PYP-like sensor domain (PAS domain)"/>
    <property type="match status" value="1"/>
</dbReference>
<feature type="domain" description="EAL" evidence="5">
    <location>
        <begin position="571"/>
        <end position="825"/>
    </location>
</feature>
<dbReference type="CDD" id="cd00130">
    <property type="entry name" value="PAS"/>
    <property type="match status" value="1"/>
</dbReference>
<evidence type="ECO:0000313" key="8">
    <source>
        <dbReference type="Proteomes" id="UP000185766"/>
    </source>
</evidence>
<dbReference type="InterPro" id="IPR035919">
    <property type="entry name" value="EAL_sf"/>
</dbReference>
<dbReference type="CDD" id="cd00156">
    <property type="entry name" value="REC"/>
    <property type="match status" value="2"/>
</dbReference>
<dbReference type="EMBL" id="FOAS01000002">
    <property type="protein sequence ID" value="SEK44071.1"/>
    <property type="molecule type" value="Genomic_DNA"/>
</dbReference>
<dbReference type="Pfam" id="PF00990">
    <property type="entry name" value="GGDEF"/>
    <property type="match status" value="1"/>
</dbReference>
<dbReference type="InterPro" id="IPR035965">
    <property type="entry name" value="PAS-like_dom_sf"/>
</dbReference>
<dbReference type="Gene3D" id="3.20.20.450">
    <property type="entry name" value="EAL domain"/>
    <property type="match status" value="1"/>
</dbReference>
<name>A0A1H7H181_9GAMM</name>
<dbReference type="Pfam" id="PF00563">
    <property type="entry name" value="EAL"/>
    <property type="match status" value="1"/>
</dbReference>
<dbReference type="InterPro" id="IPR001789">
    <property type="entry name" value="Sig_transdc_resp-reg_receiver"/>
</dbReference>
<dbReference type="Pfam" id="PF00989">
    <property type="entry name" value="PAS"/>
    <property type="match status" value="1"/>
</dbReference>
<dbReference type="SUPFAM" id="SSF52172">
    <property type="entry name" value="CheY-like"/>
    <property type="match status" value="2"/>
</dbReference>
<evidence type="ECO:0000259" key="3">
    <source>
        <dbReference type="PROSITE" id="PS50112"/>
    </source>
</evidence>
<dbReference type="SMART" id="SM00448">
    <property type="entry name" value="REC"/>
    <property type="match status" value="2"/>
</dbReference>
<dbReference type="SUPFAM" id="SSF141868">
    <property type="entry name" value="EAL domain-like"/>
    <property type="match status" value="1"/>
</dbReference>
<dbReference type="GO" id="GO:0000160">
    <property type="term" value="P:phosphorelay signal transduction system"/>
    <property type="evidence" value="ECO:0007669"/>
    <property type="project" value="InterPro"/>
</dbReference>
<gene>
    <name evidence="7" type="ORF">SAMN05216214_102252</name>
</gene>
<dbReference type="Gene3D" id="3.30.70.270">
    <property type="match status" value="1"/>
</dbReference>
<dbReference type="Proteomes" id="UP000185766">
    <property type="component" value="Unassembled WGS sequence"/>
</dbReference>
<dbReference type="Gene3D" id="3.40.50.2300">
    <property type="match status" value="2"/>
</dbReference>
<feature type="modified residue" description="4-aspartylphosphate" evidence="1">
    <location>
        <position position="186"/>
    </location>
</feature>
<dbReference type="InterPro" id="IPR052155">
    <property type="entry name" value="Biofilm_reg_signaling"/>
</dbReference>
<dbReference type="InterPro" id="IPR013767">
    <property type="entry name" value="PAS_fold"/>
</dbReference>
<keyword evidence="1" id="KW-0597">Phosphoprotein</keyword>
<dbReference type="Pfam" id="PF00072">
    <property type="entry name" value="Response_reg"/>
    <property type="match status" value="2"/>
</dbReference>
<dbReference type="SMART" id="SM00091">
    <property type="entry name" value="PAS"/>
    <property type="match status" value="1"/>
</dbReference>
<dbReference type="InterPro" id="IPR029787">
    <property type="entry name" value="Nucleotide_cyclase"/>
</dbReference>
<evidence type="ECO:0000259" key="5">
    <source>
        <dbReference type="PROSITE" id="PS50883"/>
    </source>
</evidence>
<feature type="domain" description="GGDEF" evidence="6">
    <location>
        <begin position="431"/>
        <end position="562"/>
    </location>
</feature>
<feature type="domain" description="Response regulatory" evidence="2">
    <location>
        <begin position="134"/>
        <end position="252"/>
    </location>
</feature>
<dbReference type="GO" id="GO:0006355">
    <property type="term" value="P:regulation of DNA-templated transcription"/>
    <property type="evidence" value="ECO:0007669"/>
    <property type="project" value="InterPro"/>
</dbReference>
<dbReference type="InterPro" id="IPR000014">
    <property type="entry name" value="PAS"/>
</dbReference>
<dbReference type="RefSeq" id="WP_074864875.1">
    <property type="nucleotide sequence ID" value="NZ_FOAS01000002.1"/>
</dbReference>
<dbReference type="STRING" id="1429083.GCA_001885685_01922"/>
<dbReference type="InterPro" id="IPR000700">
    <property type="entry name" value="PAS-assoc_C"/>
</dbReference>
<dbReference type="InterPro" id="IPR000160">
    <property type="entry name" value="GGDEF_dom"/>
</dbReference>
<feature type="modified residue" description="4-aspartylphosphate" evidence="1">
    <location>
        <position position="53"/>
    </location>
</feature>
<dbReference type="PANTHER" id="PTHR44757">
    <property type="entry name" value="DIGUANYLATE CYCLASE DGCP"/>
    <property type="match status" value="1"/>
</dbReference>
<dbReference type="AlphaFoldDB" id="A0A1H7H181"/>
<dbReference type="SUPFAM" id="SSF55073">
    <property type="entry name" value="Nucleotide cyclase"/>
    <property type="match status" value="1"/>
</dbReference>
<feature type="domain" description="Response regulatory" evidence="2">
    <location>
        <begin position="2"/>
        <end position="118"/>
    </location>
</feature>
<dbReference type="NCBIfam" id="TIGR00254">
    <property type="entry name" value="GGDEF"/>
    <property type="match status" value="1"/>
</dbReference>
<dbReference type="SMART" id="SM00267">
    <property type="entry name" value="GGDEF"/>
    <property type="match status" value="1"/>
</dbReference>
<evidence type="ECO:0000259" key="4">
    <source>
        <dbReference type="PROSITE" id="PS50113"/>
    </source>
</evidence>
<dbReference type="InterPro" id="IPR001633">
    <property type="entry name" value="EAL_dom"/>
</dbReference>